<evidence type="ECO:0000256" key="7">
    <source>
        <dbReference type="ARBA" id="ARBA00022795"/>
    </source>
</evidence>
<keyword evidence="11" id="KW-0175">Coiled coil</keyword>
<evidence type="ECO:0000256" key="5">
    <source>
        <dbReference type="ARBA" id="ARBA00022475"/>
    </source>
</evidence>
<keyword evidence="7" id="KW-1005">Bacterial flagellum biogenesis</keyword>
<dbReference type="EMBL" id="AP017928">
    <property type="protein sequence ID" value="BBA32925.1"/>
    <property type="molecule type" value="Genomic_DNA"/>
</dbReference>
<dbReference type="Gene3D" id="1.10.287.1700">
    <property type="match status" value="1"/>
</dbReference>
<evidence type="ECO:0000256" key="3">
    <source>
        <dbReference type="ARBA" id="ARBA00020392"/>
    </source>
</evidence>
<evidence type="ECO:0000256" key="1">
    <source>
        <dbReference type="ARBA" id="ARBA00004413"/>
    </source>
</evidence>
<evidence type="ECO:0000313" key="13">
    <source>
        <dbReference type="Proteomes" id="UP000266313"/>
    </source>
</evidence>
<keyword evidence="12" id="KW-0282">Flagellum</keyword>
<evidence type="ECO:0000256" key="10">
    <source>
        <dbReference type="ARBA" id="ARBA00023225"/>
    </source>
</evidence>
<dbReference type="InterPro" id="IPR012823">
    <property type="entry name" value="Flagell_FliJ"/>
</dbReference>
<evidence type="ECO:0000256" key="11">
    <source>
        <dbReference type="SAM" id="Coils"/>
    </source>
</evidence>
<keyword evidence="12" id="KW-0966">Cell projection</keyword>
<evidence type="ECO:0000256" key="4">
    <source>
        <dbReference type="ARBA" id="ARBA00022448"/>
    </source>
</evidence>
<dbReference type="GO" id="GO:0044781">
    <property type="term" value="P:bacterial-type flagellum organization"/>
    <property type="evidence" value="ECO:0007669"/>
    <property type="project" value="UniProtKB-KW"/>
</dbReference>
<keyword evidence="10" id="KW-1006">Bacterial flagellum protein export</keyword>
<dbReference type="AlphaFoldDB" id="A0A250KMQ2"/>
<sequence length="89" mass="10428">MRQLIEYRMFLAKIGAAIADQEKAVRAAQTELRNRQAEWEAARRQSSGLKRVIENTLKEEIRLEEKKQQAEQDERAGRRYTGDSFTVFL</sequence>
<dbReference type="GO" id="GO:0009288">
    <property type="term" value="C:bacterial-type flagellum"/>
    <property type="evidence" value="ECO:0007669"/>
    <property type="project" value="InterPro"/>
</dbReference>
<dbReference type="InterPro" id="IPR053716">
    <property type="entry name" value="Flag_assembly_chemotaxis_eff"/>
</dbReference>
<name>A0A250KMQ2_9GAMM</name>
<comment type="subcellular location">
    <subcellularLocation>
        <location evidence="1">Cell membrane</location>
        <topology evidence="1">Peripheral membrane protein</topology>
        <orientation evidence="1">Cytoplasmic side</orientation>
    </subcellularLocation>
</comment>
<keyword evidence="8" id="KW-0653">Protein transport</keyword>
<evidence type="ECO:0000256" key="6">
    <source>
        <dbReference type="ARBA" id="ARBA00022500"/>
    </source>
</evidence>
<organism evidence="12 13">
    <name type="scientific">Methylocaldum marinum</name>
    <dbReference type="NCBI Taxonomy" id="1432792"/>
    <lineage>
        <taxon>Bacteria</taxon>
        <taxon>Pseudomonadati</taxon>
        <taxon>Pseudomonadota</taxon>
        <taxon>Gammaproteobacteria</taxon>
        <taxon>Methylococcales</taxon>
        <taxon>Methylococcaceae</taxon>
        <taxon>Methylocaldum</taxon>
    </lineage>
</organism>
<dbReference type="KEGG" id="mmai:sS8_0960"/>
<keyword evidence="12" id="KW-0969">Cilium</keyword>
<keyword evidence="5" id="KW-1003">Cell membrane</keyword>
<keyword evidence="13" id="KW-1185">Reference proteome</keyword>
<evidence type="ECO:0000256" key="8">
    <source>
        <dbReference type="ARBA" id="ARBA00022927"/>
    </source>
</evidence>
<dbReference type="GO" id="GO:0005886">
    <property type="term" value="C:plasma membrane"/>
    <property type="evidence" value="ECO:0007669"/>
    <property type="project" value="UniProtKB-SubCell"/>
</dbReference>
<evidence type="ECO:0000256" key="2">
    <source>
        <dbReference type="ARBA" id="ARBA00010004"/>
    </source>
</evidence>
<proteinExistence type="inferred from homology"/>
<evidence type="ECO:0000256" key="9">
    <source>
        <dbReference type="ARBA" id="ARBA00023136"/>
    </source>
</evidence>
<dbReference type="GO" id="GO:0071973">
    <property type="term" value="P:bacterial-type flagellum-dependent cell motility"/>
    <property type="evidence" value="ECO:0007669"/>
    <property type="project" value="InterPro"/>
</dbReference>
<keyword evidence="9" id="KW-0472">Membrane</keyword>
<dbReference type="Pfam" id="PF02050">
    <property type="entry name" value="FliJ"/>
    <property type="match status" value="1"/>
</dbReference>
<feature type="coiled-coil region" evidence="11">
    <location>
        <begin position="18"/>
        <end position="74"/>
    </location>
</feature>
<reference evidence="12 13" key="1">
    <citation type="submission" date="2016-12" db="EMBL/GenBank/DDBJ databases">
        <title>Genome sequencing of Methylocaldum marinum.</title>
        <authorList>
            <person name="Takeuchi M."/>
            <person name="Kamagata Y."/>
            <person name="Hiraoka S."/>
            <person name="Oshima K."/>
            <person name="Hattori M."/>
            <person name="Iwasaki W."/>
        </authorList>
    </citation>
    <scope>NUCLEOTIDE SEQUENCE [LARGE SCALE GENOMIC DNA]</scope>
    <source>
        <strain evidence="12 13">S8</strain>
    </source>
</reference>
<dbReference type="Proteomes" id="UP000266313">
    <property type="component" value="Chromosome"/>
</dbReference>
<accession>A0A250KMQ2</accession>
<keyword evidence="4" id="KW-0813">Transport</keyword>
<comment type="similarity">
    <text evidence="2">Belongs to the FliJ family.</text>
</comment>
<evidence type="ECO:0000313" key="12">
    <source>
        <dbReference type="EMBL" id="BBA32925.1"/>
    </source>
</evidence>
<keyword evidence="6" id="KW-0145">Chemotaxis</keyword>
<dbReference type="GO" id="GO:0015031">
    <property type="term" value="P:protein transport"/>
    <property type="evidence" value="ECO:0007669"/>
    <property type="project" value="UniProtKB-KW"/>
</dbReference>
<dbReference type="GO" id="GO:0006935">
    <property type="term" value="P:chemotaxis"/>
    <property type="evidence" value="ECO:0007669"/>
    <property type="project" value="UniProtKB-KW"/>
</dbReference>
<protein>
    <recommendedName>
        <fullName evidence="3">Flagellar FliJ protein</fullName>
    </recommendedName>
</protein>
<gene>
    <name evidence="12" type="ORF">sS8_0960</name>
</gene>